<comment type="caution">
    <text evidence="3">The sequence shown here is derived from an EMBL/GenBank/DDBJ whole genome shotgun (WGS) entry which is preliminary data.</text>
</comment>
<reference evidence="3 4" key="1">
    <citation type="journal article" date="2018" name="Front. Microbiol.">
        <title>Description and Comparative Genomics of Macrococcus caseolyticus subsp. hominis subsp. nov., Macrococcus goetzii sp. nov., Macrococcus epidermidis sp. nov., and Macrococcus bohemicus sp. nov., Novel Macrococci From Human Clinical Material With Virulence Potential and Suspected Uptake of Foreign DNA by Natural Transformation.</title>
        <authorList>
            <person name="Maslanova I."/>
            <person name="Wertheimer Z."/>
            <person name="Sedlacek I."/>
            <person name="Svec P."/>
            <person name="Indrakova A."/>
            <person name="Kovarovic V."/>
            <person name="Schumann P."/>
            <person name="Sproer C."/>
            <person name="Kralova S."/>
            <person name="Sedo O."/>
            <person name="Kristofova L."/>
            <person name="Vrbovska V."/>
            <person name="Fuzik T."/>
            <person name="Petras P."/>
            <person name="Zdrahal Z."/>
            <person name="Ruzickova V."/>
            <person name="Doskar J."/>
            <person name="Pantucek R."/>
        </authorList>
    </citation>
    <scope>NUCLEOTIDE SEQUENCE [LARGE SCALE GENOMIC DNA]</scope>
    <source>
        <strain evidence="3 4">CCM 4927</strain>
    </source>
</reference>
<dbReference type="Proteomes" id="UP000229523">
    <property type="component" value="Unassembled WGS sequence"/>
</dbReference>
<name>A0A2G5NUT6_9STAP</name>
<evidence type="ECO:0000259" key="2">
    <source>
        <dbReference type="Pfam" id="PF24650"/>
    </source>
</evidence>
<dbReference type="EMBL" id="MJBI02000006">
    <property type="protein sequence ID" value="RAI79661.1"/>
    <property type="molecule type" value="Genomic_DNA"/>
</dbReference>
<dbReference type="Pfam" id="PF24650">
    <property type="entry name" value="TT1_Tal"/>
    <property type="match status" value="1"/>
</dbReference>
<evidence type="ECO:0000259" key="1">
    <source>
        <dbReference type="Pfam" id="PF06605"/>
    </source>
</evidence>
<evidence type="ECO:0000313" key="3">
    <source>
        <dbReference type="EMBL" id="RAI79661.1"/>
    </source>
</evidence>
<organism evidence="3 4">
    <name type="scientific">Macrococcoides goetzii</name>
    <dbReference type="NCBI Taxonomy" id="1891097"/>
    <lineage>
        <taxon>Bacteria</taxon>
        <taxon>Bacillati</taxon>
        <taxon>Bacillota</taxon>
        <taxon>Bacilli</taxon>
        <taxon>Bacillales</taxon>
        <taxon>Staphylococcaceae</taxon>
        <taxon>Macrococcoides</taxon>
    </lineage>
</organism>
<protein>
    <submittedName>
        <fullName evidence="3">Uncharacterized protein</fullName>
    </submittedName>
</protein>
<dbReference type="Gene3D" id="3.55.50.40">
    <property type="match status" value="1"/>
</dbReference>
<dbReference type="InterPro" id="IPR010572">
    <property type="entry name" value="Tail_dom"/>
</dbReference>
<dbReference type="AlphaFoldDB" id="A0A2G5NUT6"/>
<evidence type="ECO:0000313" key="4">
    <source>
        <dbReference type="Proteomes" id="UP000229523"/>
    </source>
</evidence>
<sequence>MVVLTDLTAKEHIIEAETEHEKQLSSDDILTVRIVQSEINQHIIGQIGANWRVSGVTDESDKNQYIVTQVSKVNVGSSIILELQCITLMIHRLSKMYYYLVHEGEFSLNTILNNIFKDTGFIPRIIGEVKTGVKMEFYGDGQNRVEILKEALELWELEFIINGEYVDFYTHASRKVDYILSDDLNMRNVTVQEDATEFYTFVRAYGDINDGEPLSTAGVSLIYEHPLASNSMIGKLEAPPLRLINNEETSSDANVIKEKLRQAAKDLVDNSLKLTFQADFLHMPDFPYANPRIADEVMFEATNMDYTTAVRIISIKTKRNGSGDIVEMILTFGDAPIWERHQANLDYAAKFVSDITSGKKQISKGMLDSAMQVATQLLMNVRTELKFTEFDGILAENRDNPDEKVFFNSRGLLISNGDEPQLAISGAGIVADAITSGSIDTKLITIEGTTGAFVISGDALIATDPRNPKKKVEIRPGTVTTWGGGFTAYRPDGVTSMTNGMLDNEYAIYAYDPPFISQNASGVNRIWQEGPFYVSTKGIYDEVGDYYTQNAYRFKHTGRYLLINFYVKVNNGAGIFVKVEEFATPAGIISFEPTAKGFVYNAAEPYGNFKIDLGRPTKKERSFYIKIKGNTQGTANSQFGIRFTKMALDE</sequence>
<feature type="domain" description="Tail spike" evidence="1">
    <location>
        <begin position="97"/>
        <end position="318"/>
    </location>
</feature>
<keyword evidence="4" id="KW-1185">Reference proteome</keyword>
<proteinExistence type="predicted"/>
<dbReference type="Pfam" id="PF06605">
    <property type="entry name" value="Prophage_tail"/>
    <property type="match status" value="1"/>
</dbReference>
<accession>A0A2G5NUT6</accession>
<dbReference type="InterPro" id="IPR056060">
    <property type="entry name" value="Tal_TT1_dom"/>
</dbReference>
<dbReference type="RefSeq" id="WP_099577016.1">
    <property type="nucleotide sequence ID" value="NZ_MJBI02000006.1"/>
</dbReference>
<feature type="domain" description="Tal N-terminal tail tube TT1" evidence="2">
    <location>
        <begin position="2"/>
        <end position="86"/>
    </location>
</feature>
<gene>
    <name evidence="3" type="ORF">BFS35_010975</name>
</gene>